<reference evidence="1" key="1">
    <citation type="submission" date="2018-10" db="EMBL/GenBank/DDBJ databases">
        <title>Hidden diversity of soil giant viruses.</title>
        <authorList>
            <person name="Schulz F."/>
            <person name="Alteio L."/>
            <person name="Goudeau D."/>
            <person name="Ryan E.M."/>
            <person name="Malmstrom R.R."/>
            <person name="Blanchard J."/>
            <person name="Woyke T."/>
        </authorList>
    </citation>
    <scope>NUCLEOTIDE SEQUENCE</scope>
    <source>
        <strain evidence="1">TEV1</strain>
    </source>
</reference>
<sequence>MKHDNKINLINNNSYYYDNLDLDSDSDSSQSSITSSYDLVQQIDTFYLQPYDIETEMARRTVICAIYELTMMILKVQEINKINFFKQNSKDVFNIKELIDAYNNALHNIAQIFNKYATQINNVLRLDIGTVSYKSVILKNYDLPVSNDLVNFINSMKTNVIGLYKQVLDIPKLIPKTKNIYEINHEIHNRLVREGII</sequence>
<protein>
    <submittedName>
        <fullName evidence="1">Uncharacterized protein</fullName>
    </submittedName>
</protein>
<accession>A0A3G4ZMT0</accession>
<proteinExistence type="predicted"/>
<evidence type="ECO:0000313" key="1">
    <source>
        <dbReference type="EMBL" id="AYV75724.1"/>
    </source>
</evidence>
<gene>
    <name evidence="1" type="ORF">Terrestrivirus2_232</name>
</gene>
<dbReference type="EMBL" id="MK071980">
    <property type="protein sequence ID" value="AYV75724.1"/>
    <property type="molecule type" value="Genomic_DNA"/>
</dbReference>
<name>A0A3G4ZMT0_9VIRU</name>
<organism evidence="1">
    <name type="scientific">Terrestrivirus sp</name>
    <dbReference type="NCBI Taxonomy" id="2487775"/>
    <lineage>
        <taxon>Viruses</taxon>
        <taxon>Varidnaviria</taxon>
        <taxon>Bamfordvirae</taxon>
        <taxon>Nucleocytoviricota</taxon>
        <taxon>Megaviricetes</taxon>
        <taxon>Imitervirales</taxon>
        <taxon>Mimiviridae</taxon>
        <taxon>Klosneuvirinae</taxon>
    </lineage>
</organism>